<name>A0A6L3ATJ2_AZOBR</name>
<comment type="caution">
    <text evidence="1">The sequence shown here is derived from an EMBL/GenBank/DDBJ whole genome shotgun (WGS) entry which is preliminary data.</text>
</comment>
<protein>
    <recommendedName>
        <fullName evidence="3">Inclusion body protein</fullName>
    </recommendedName>
</protein>
<dbReference type="EMBL" id="QOKV01000025">
    <property type="protein sequence ID" value="KAA0678918.1"/>
    <property type="molecule type" value="Genomic_DNA"/>
</dbReference>
<dbReference type="Proteomes" id="UP000476837">
    <property type="component" value="Unassembled WGS sequence"/>
</dbReference>
<evidence type="ECO:0000313" key="1">
    <source>
        <dbReference type="EMBL" id="KAA0678918.1"/>
    </source>
</evidence>
<sequence>MTTKHTHAQHGADRNPAIMLAATQLNIVTIIDVAGAVRTDTLENNAALLDNSGSSTGKGTSDLRTYCQQGQALNWLVYCMDQQKRPDGTWPPFARISNIVFLHDDGTARSNQLCINLKVYGGPDAMRSPWTPVYYYWAGMLRPDLEPGIYKYRLIIECSTEDPDKKKYFELDGPSLEVVAMDQANAA</sequence>
<reference evidence="1 2" key="1">
    <citation type="submission" date="2018-07" db="EMBL/GenBank/DDBJ databases">
        <title>Genome sequence of Roseomonas fauriae ATCC 49958.</title>
        <authorList>
            <person name="Sant'Anna F.H."/>
            <person name="Baldani J.I."/>
            <person name="Zilli J.E."/>
            <person name="Reis V.M."/>
            <person name="Hartmann A."/>
            <person name="Cruz L."/>
            <person name="de Souza E.M."/>
            <person name="de Oliveira Pedrosa F."/>
            <person name="Passaglia L.M.P."/>
        </authorList>
    </citation>
    <scope>NUCLEOTIDE SEQUENCE [LARGE SCALE GENOMIC DNA]</scope>
    <source>
        <strain evidence="1 2">ATCC 49958</strain>
    </source>
</reference>
<organism evidence="1 2">
    <name type="scientific">Azospirillum brasilense</name>
    <dbReference type="NCBI Taxonomy" id="192"/>
    <lineage>
        <taxon>Bacteria</taxon>
        <taxon>Pseudomonadati</taxon>
        <taxon>Pseudomonadota</taxon>
        <taxon>Alphaproteobacteria</taxon>
        <taxon>Rhodospirillales</taxon>
        <taxon>Azospirillaceae</taxon>
        <taxon>Azospirillum</taxon>
    </lineage>
</organism>
<accession>A0A6L3ATJ2</accession>
<dbReference type="RefSeq" id="WP_149167585.1">
    <property type="nucleotide sequence ID" value="NZ_QOKV01000025.1"/>
</dbReference>
<evidence type="ECO:0000313" key="2">
    <source>
        <dbReference type="Proteomes" id="UP000476837"/>
    </source>
</evidence>
<proteinExistence type="predicted"/>
<evidence type="ECO:0008006" key="3">
    <source>
        <dbReference type="Google" id="ProtNLM"/>
    </source>
</evidence>
<dbReference type="AlphaFoldDB" id="A0A6L3ATJ2"/>
<gene>
    <name evidence="1" type="ORF">DS837_27090</name>
</gene>